<evidence type="ECO:0000313" key="2">
    <source>
        <dbReference type="Proteomes" id="UP001497680"/>
    </source>
</evidence>
<dbReference type="Proteomes" id="UP001497680">
    <property type="component" value="Unassembled WGS sequence"/>
</dbReference>
<keyword evidence="2" id="KW-1185">Reference proteome</keyword>
<reference evidence="1 2" key="1">
    <citation type="journal article" date="2022" name="New Phytol.">
        <title>Ecological generalism drives hyperdiversity of secondary metabolite gene clusters in xylarialean endophytes.</title>
        <authorList>
            <person name="Franco M.E.E."/>
            <person name="Wisecaver J.H."/>
            <person name="Arnold A.E."/>
            <person name="Ju Y.M."/>
            <person name="Slot J.C."/>
            <person name="Ahrendt S."/>
            <person name="Moore L.P."/>
            <person name="Eastman K.E."/>
            <person name="Scott K."/>
            <person name="Konkel Z."/>
            <person name="Mondo S.J."/>
            <person name="Kuo A."/>
            <person name="Hayes R.D."/>
            <person name="Haridas S."/>
            <person name="Andreopoulos B."/>
            <person name="Riley R."/>
            <person name="LaButti K."/>
            <person name="Pangilinan J."/>
            <person name="Lipzen A."/>
            <person name="Amirebrahimi M."/>
            <person name="Yan J."/>
            <person name="Adam C."/>
            <person name="Keymanesh K."/>
            <person name="Ng V."/>
            <person name="Louie K."/>
            <person name="Northen T."/>
            <person name="Drula E."/>
            <person name="Henrissat B."/>
            <person name="Hsieh H.M."/>
            <person name="Youens-Clark K."/>
            <person name="Lutzoni F."/>
            <person name="Miadlikowska J."/>
            <person name="Eastwood D.C."/>
            <person name="Hamelin R.C."/>
            <person name="Grigoriev I.V."/>
            <person name="U'Ren J.M."/>
        </authorList>
    </citation>
    <scope>NUCLEOTIDE SEQUENCE [LARGE SCALE GENOMIC DNA]</scope>
    <source>
        <strain evidence="1 2">ER1909</strain>
    </source>
</reference>
<dbReference type="EMBL" id="MU394286">
    <property type="protein sequence ID" value="KAI6091544.1"/>
    <property type="molecule type" value="Genomic_DNA"/>
</dbReference>
<proteinExistence type="predicted"/>
<evidence type="ECO:0000313" key="1">
    <source>
        <dbReference type="EMBL" id="KAI6091544.1"/>
    </source>
</evidence>
<organism evidence="1 2">
    <name type="scientific">Hypoxylon rubiginosum</name>
    <dbReference type="NCBI Taxonomy" id="110542"/>
    <lineage>
        <taxon>Eukaryota</taxon>
        <taxon>Fungi</taxon>
        <taxon>Dikarya</taxon>
        <taxon>Ascomycota</taxon>
        <taxon>Pezizomycotina</taxon>
        <taxon>Sordariomycetes</taxon>
        <taxon>Xylariomycetidae</taxon>
        <taxon>Xylariales</taxon>
        <taxon>Hypoxylaceae</taxon>
        <taxon>Hypoxylon</taxon>
    </lineage>
</organism>
<protein>
    <submittedName>
        <fullName evidence="1">Uncharacterized protein</fullName>
    </submittedName>
</protein>
<gene>
    <name evidence="1" type="ORF">F4821DRAFT_187563</name>
</gene>
<comment type="caution">
    <text evidence="1">The sequence shown here is derived from an EMBL/GenBank/DDBJ whole genome shotgun (WGS) entry which is preliminary data.</text>
</comment>
<sequence>MAYHFPKKISAARIATFVSTAAWIQGTSASEVSLPEDALNNFLRRHGVVTVSPRQTNGTAEDDGQGDDEEEDDEEEGEESVDSVSSSSVDTPGAPPSVSTDSDSESTPSIPPDSAQAGLAQGASGQPGIGSPDPPALSMGAKVAIGVWSAVGVIAIAGLVFFFYRRRRRARLAQEQVNALRDEELARSQEAMSQRMSGPYMPPLPPPPPQSAVMEPVYLRGGGDGGSAGSPGLARNPSIYAPSINRNPSVGAPSIARNPSVRAPTVREPSGQWMPVPPWQEDAPTWRDSQPWRQSPPSVAGAPIGLPSSVRPIVPLQTSKPEMDRRTEYTADTESTIFAYR</sequence>
<accession>A0ACC0DFU8</accession>
<name>A0ACC0DFU8_9PEZI</name>